<evidence type="ECO:0000313" key="3">
    <source>
        <dbReference type="Proteomes" id="UP001159405"/>
    </source>
</evidence>
<dbReference type="Pfam" id="PF02338">
    <property type="entry name" value="OTU"/>
    <property type="match status" value="1"/>
</dbReference>
<accession>A0ABN8R6R7</accession>
<comment type="caution">
    <text evidence="2">The sequence shown here is derived from an EMBL/GenBank/DDBJ whole genome shotgun (WGS) entry which is preliminary data.</text>
</comment>
<dbReference type="InterPro" id="IPR050704">
    <property type="entry name" value="Peptidase_C85-like"/>
</dbReference>
<dbReference type="Gene3D" id="3.90.70.80">
    <property type="match status" value="1"/>
</dbReference>
<feature type="domain" description="OTU" evidence="1">
    <location>
        <begin position="11"/>
        <end position="86"/>
    </location>
</feature>
<name>A0ABN8R6R7_9CNID</name>
<dbReference type="EMBL" id="CALNXK010000194">
    <property type="protein sequence ID" value="CAH3174884.1"/>
    <property type="molecule type" value="Genomic_DNA"/>
</dbReference>
<gene>
    <name evidence="2" type="ORF">PLOB_00015509</name>
</gene>
<sequence length="195" mass="21971">MSDQLKRLNMPEQTAAQLRKAVVEYLRAHPTTPDGDHLNEFVSHRAWDTYLKKMSTPGTWGDWIVLWGLVNMLSVEVALVSSLGQNALRIISPDSSKKSQDIGSMALLGHEAEYHYHSLEPVVSTRSSQSAVDFLIDKYGEGKITEEYCSECGKKYQSVSSGIHVSDRGCVRYYCDDQTVCDLCQYMETHPDVME</sequence>
<organism evidence="2 3">
    <name type="scientific">Porites lobata</name>
    <dbReference type="NCBI Taxonomy" id="104759"/>
    <lineage>
        <taxon>Eukaryota</taxon>
        <taxon>Metazoa</taxon>
        <taxon>Cnidaria</taxon>
        <taxon>Anthozoa</taxon>
        <taxon>Hexacorallia</taxon>
        <taxon>Scleractinia</taxon>
        <taxon>Fungiina</taxon>
        <taxon>Poritidae</taxon>
        <taxon>Porites</taxon>
    </lineage>
</organism>
<evidence type="ECO:0000259" key="1">
    <source>
        <dbReference type="Pfam" id="PF02338"/>
    </source>
</evidence>
<evidence type="ECO:0000313" key="2">
    <source>
        <dbReference type="EMBL" id="CAH3174884.1"/>
    </source>
</evidence>
<protein>
    <recommendedName>
        <fullName evidence="1">OTU domain-containing protein</fullName>
    </recommendedName>
</protein>
<keyword evidence="3" id="KW-1185">Reference proteome</keyword>
<dbReference type="InterPro" id="IPR003323">
    <property type="entry name" value="OTU_dom"/>
</dbReference>
<dbReference type="PANTHER" id="PTHR12419:SF11">
    <property type="entry name" value="OTU DOMAIN-CONTAINING PROTEIN DDB_G0284757"/>
    <property type="match status" value="1"/>
</dbReference>
<proteinExistence type="predicted"/>
<dbReference type="CDD" id="cd22758">
    <property type="entry name" value="OTU_232R-like"/>
    <property type="match status" value="1"/>
</dbReference>
<reference evidence="2 3" key="1">
    <citation type="submission" date="2022-05" db="EMBL/GenBank/DDBJ databases">
        <authorList>
            <consortium name="Genoscope - CEA"/>
            <person name="William W."/>
        </authorList>
    </citation>
    <scope>NUCLEOTIDE SEQUENCE [LARGE SCALE GENOMIC DNA]</scope>
</reference>
<dbReference type="Proteomes" id="UP001159405">
    <property type="component" value="Unassembled WGS sequence"/>
</dbReference>
<dbReference type="PANTHER" id="PTHR12419">
    <property type="entry name" value="OTU DOMAIN CONTAINING PROTEIN"/>
    <property type="match status" value="1"/>
</dbReference>